<accession>A0ABM6H8C3</accession>
<evidence type="ECO:0000313" key="4">
    <source>
        <dbReference type="EMBL" id="AQA10154.1"/>
    </source>
</evidence>
<feature type="transmembrane region" description="Helical" evidence="2">
    <location>
        <begin position="82"/>
        <end position="103"/>
    </location>
</feature>
<dbReference type="Proteomes" id="UP000187851">
    <property type="component" value="Chromosome"/>
</dbReference>
<feature type="compositionally biased region" description="Basic and acidic residues" evidence="1">
    <location>
        <begin position="186"/>
        <end position="198"/>
    </location>
</feature>
<keyword evidence="3" id="KW-0732">Signal</keyword>
<feature type="signal peptide" evidence="3">
    <location>
        <begin position="1"/>
        <end position="36"/>
    </location>
</feature>
<feature type="region of interest" description="Disordered" evidence="1">
    <location>
        <begin position="59"/>
        <end position="79"/>
    </location>
</feature>
<sequence length="306" mass="30372">MNAYRRPLSRRRRQRIGALAFATSALVLATAIPALAHTEVSATDSHALAKNVTLTFESKAEEASAEPEESSKAASSDDGSPWPAVAVIAGVCLVALAGGLVLFQQRRGSGGDESAKGWRTGRCATPGGHAKAKGAAPGTGRCGPVGASVRGFAVGPSGNAVDMSEKKNAHTIARSSNTNAKATATKTKETAGKAKDTAGEAGATAKTAASGAATTAAHTAHVAADKAHVAAEKAVTTGRTVAAEAPKKAAAAAGSAWTAIKARKVLTAVAGAGAAAAGATAAIVLRRRAARRRSPLARLTGGRFGA</sequence>
<proteinExistence type="predicted"/>
<dbReference type="RefSeq" id="WP_079256418.1">
    <property type="nucleotide sequence ID" value="NZ_CP019458.1"/>
</dbReference>
<feature type="chain" id="PRO_5047118926" description="Tat pathway signal sequence domain protein" evidence="3">
    <location>
        <begin position="37"/>
        <end position="306"/>
    </location>
</feature>
<evidence type="ECO:0000256" key="1">
    <source>
        <dbReference type="SAM" id="MobiDB-lite"/>
    </source>
</evidence>
<keyword evidence="2" id="KW-0812">Transmembrane</keyword>
<feature type="region of interest" description="Disordered" evidence="1">
    <location>
        <begin position="107"/>
        <end position="139"/>
    </location>
</feature>
<reference evidence="4 5" key="1">
    <citation type="journal article" date="2017" name="J. Biotechnol.">
        <title>The complete genome sequence of Streptomyces autolyticus CGMCC 0516, the producer of geldanamycin, autolytimycin, reblastatin and elaiophylin.</title>
        <authorList>
            <person name="Yin M."/>
            <person name="Jiang M."/>
            <person name="Ren Z."/>
            <person name="Dong Y."/>
            <person name="Lu T."/>
        </authorList>
    </citation>
    <scope>NUCLEOTIDE SEQUENCE [LARGE SCALE GENOMIC DNA]</scope>
    <source>
        <strain evidence="4 5">CGMCC0516</strain>
    </source>
</reference>
<gene>
    <name evidence="4" type="ORF">BV401_06330</name>
</gene>
<feature type="region of interest" description="Disordered" evidence="1">
    <location>
        <begin position="175"/>
        <end position="199"/>
    </location>
</feature>
<feature type="compositionally biased region" description="Low complexity" evidence="1">
    <location>
        <begin position="124"/>
        <end position="139"/>
    </location>
</feature>
<feature type="transmembrane region" description="Helical" evidence="2">
    <location>
        <begin position="265"/>
        <end position="285"/>
    </location>
</feature>
<dbReference type="EMBL" id="CP019458">
    <property type="protein sequence ID" value="AQA10154.1"/>
    <property type="molecule type" value="Genomic_DNA"/>
</dbReference>
<evidence type="ECO:0000256" key="2">
    <source>
        <dbReference type="SAM" id="Phobius"/>
    </source>
</evidence>
<evidence type="ECO:0008006" key="6">
    <source>
        <dbReference type="Google" id="ProtNLM"/>
    </source>
</evidence>
<name>A0ABM6H8C3_9ACTN</name>
<organism evidence="4 5">
    <name type="scientific">Streptomyces autolyticus</name>
    <dbReference type="NCBI Taxonomy" id="75293"/>
    <lineage>
        <taxon>Bacteria</taxon>
        <taxon>Bacillati</taxon>
        <taxon>Actinomycetota</taxon>
        <taxon>Actinomycetes</taxon>
        <taxon>Kitasatosporales</taxon>
        <taxon>Streptomycetaceae</taxon>
        <taxon>Streptomyces</taxon>
    </lineage>
</organism>
<protein>
    <recommendedName>
        <fullName evidence="6">Tat pathway signal sequence domain protein</fullName>
    </recommendedName>
</protein>
<keyword evidence="2" id="KW-0472">Membrane</keyword>
<evidence type="ECO:0000313" key="5">
    <source>
        <dbReference type="Proteomes" id="UP000187851"/>
    </source>
</evidence>
<keyword evidence="5" id="KW-1185">Reference proteome</keyword>
<keyword evidence="2" id="KW-1133">Transmembrane helix</keyword>
<evidence type="ECO:0000256" key="3">
    <source>
        <dbReference type="SAM" id="SignalP"/>
    </source>
</evidence>